<name>A0A1H9T283_9PSEU</name>
<protein>
    <submittedName>
        <fullName evidence="2">Uncharacterized protein</fullName>
    </submittedName>
</protein>
<evidence type="ECO:0000313" key="2">
    <source>
        <dbReference type="EMBL" id="SER91251.1"/>
    </source>
</evidence>
<dbReference type="EMBL" id="FOFV01000013">
    <property type="protein sequence ID" value="SER91251.1"/>
    <property type="molecule type" value="Genomic_DNA"/>
</dbReference>
<dbReference type="AlphaFoldDB" id="A0A1H9T283"/>
<organism evidence="2 3">
    <name type="scientific">Lentzea albida</name>
    <dbReference type="NCBI Taxonomy" id="65499"/>
    <lineage>
        <taxon>Bacteria</taxon>
        <taxon>Bacillati</taxon>
        <taxon>Actinomycetota</taxon>
        <taxon>Actinomycetes</taxon>
        <taxon>Pseudonocardiales</taxon>
        <taxon>Pseudonocardiaceae</taxon>
        <taxon>Lentzea</taxon>
    </lineage>
</organism>
<feature type="transmembrane region" description="Helical" evidence="1">
    <location>
        <begin position="66"/>
        <end position="88"/>
    </location>
</feature>
<dbReference type="OrthoDB" id="3700017at2"/>
<keyword evidence="1" id="KW-0472">Membrane</keyword>
<proteinExistence type="predicted"/>
<evidence type="ECO:0000256" key="1">
    <source>
        <dbReference type="SAM" id="Phobius"/>
    </source>
</evidence>
<evidence type="ECO:0000313" key="3">
    <source>
        <dbReference type="Proteomes" id="UP000199503"/>
    </source>
</evidence>
<keyword evidence="3" id="KW-1185">Reference proteome</keyword>
<keyword evidence="1" id="KW-1133">Transmembrane helix</keyword>
<keyword evidence="1" id="KW-0812">Transmembrane</keyword>
<dbReference type="RefSeq" id="WP_089921595.1">
    <property type="nucleotide sequence ID" value="NZ_FOFV01000013.1"/>
</dbReference>
<accession>A0A1H9T283</accession>
<gene>
    <name evidence="2" type="ORF">SAMN04488000_11390</name>
</gene>
<sequence length="209" mass="21974">MSTTQQTPHRRRFAVILSLALAAAFVAGFLVGMPGMAPLIAVPVVIVCVFAAGFAMLKLRPASTSVLAAPLAVIAVAGLCAFGGHSLWLTAFGEHVPDCEVVSVNKHTSSKSATTFSNDLLCGSRTISSHSPAGGQDELREPGDRVALVLDRTGSFRVLEPGEPAWWRNVLAPVAAALGVAFVVAVLRAPRWKPGKPVARRDLLVPPYC</sequence>
<dbReference type="STRING" id="65499.SAMN04488000_11390"/>
<feature type="transmembrane region" description="Helical" evidence="1">
    <location>
        <begin position="166"/>
        <end position="187"/>
    </location>
</feature>
<feature type="transmembrane region" description="Helical" evidence="1">
    <location>
        <begin position="12"/>
        <end position="33"/>
    </location>
</feature>
<dbReference type="Proteomes" id="UP000199503">
    <property type="component" value="Unassembled WGS sequence"/>
</dbReference>
<feature type="transmembrane region" description="Helical" evidence="1">
    <location>
        <begin position="39"/>
        <end position="59"/>
    </location>
</feature>
<reference evidence="3" key="1">
    <citation type="submission" date="2016-10" db="EMBL/GenBank/DDBJ databases">
        <authorList>
            <person name="Varghese N."/>
            <person name="Submissions S."/>
        </authorList>
    </citation>
    <scope>NUCLEOTIDE SEQUENCE [LARGE SCALE GENOMIC DNA]</scope>
    <source>
        <strain evidence="3">DSM 44437</strain>
    </source>
</reference>